<organism evidence="1 2">
    <name type="scientific">Vibrio gazogenes</name>
    <dbReference type="NCBI Taxonomy" id="687"/>
    <lineage>
        <taxon>Bacteria</taxon>
        <taxon>Pseudomonadati</taxon>
        <taxon>Pseudomonadota</taxon>
        <taxon>Gammaproteobacteria</taxon>
        <taxon>Vibrionales</taxon>
        <taxon>Vibrionaceae</taxon>
        <taxon>Vibrio</taxon>
    </lineage>
</organism>
<evidence type="ECO:0000313" key="1">
    <source>
        <dbReference type="EMBL" id="ASA55287.1"/>
    </source>
</evidence>
<proteinExistence type="predicted"/>
<dbReference type="EMBL" id="CP018835">
    <property type="protein sequence ID" value="ASA55287.1"/>
    <property type="molecule type" value="Genomic_DNA"/>
</dbReference>
<protein>
    <submittedName>
        <fullName evidence="1">Uncharacterized protein</fullName>
    </submittedName>
</protein>
<dbReference type="RefSeq" id="WP_088133618.1">
    <property type="nucleotide sequence ID" value="NZ_CP018835.1"/>
</dbReference>
<accession>A0A1Z2SDU9</accession>
<dbReference type="AlphaFoldDB" id="A0A1Z2SDU9"/>
<dbReference type="KEGG" id="vga:BSQ33_05820"/>
<sequence length="112" mass="12703">MKKIFIFVIGLMVHVNSFALDAQGNGRGWISLGVPNYIHMGTDGRFYLNGTHQGQCAGVRPQYFRLNMDKPHFKEFYSWLLSMQVQKKSLDCVVDSGCGSDQVWVSYCRGSM</sequence>
<dbReference type="Proteomes" id="UP000196708">
    <property type="component" value="Chromosome 1"/>
</dbReference>
<dbReference type="OrthoDB" id="5873917at2"/>
<reference evidence="1 2" key="1">
    <citation type="submission" date="2016-12" db="EMBL/GenBank/DDBJ databases">
        <authorList>
            <person name="Song W.-J."/>
            <person name="Kurnit D.M."/>
        </authorList>
    </citation>
    <scope>NUCLEOTIDE SEQUENCE [LARGE SCALE GENOMIC DNA]</scope>
    <source>
        <strain evidence="1 2">ATCC 43942</strain>
    </source>
</reference>
<evidence type="ECO:0000313" key="2">
    <source>
        <dbReference type="Proteomes" id="UP000196708"/>
    </source>
</evidence>
<name>A0A1Z2SDU9_VIBGA</name>
<gene>
    <name evidence="1" type="ORF">BSQ33_05820</name>
</gene>